<gene>
    <name evidence="1" type="ORF">J0H45_04080</name>
</gene>
<dbReference type="InterPro" id="IPR017504">
    <property type="entry name" value="CHP03067_Planctomycetes"/>
</dbReference>
<evidence type="ECO:0000313" key="2">
    <source>
        <dbReference type="Proteomes" id="UP000664815"/>
    </source>
</evidence>
<evidence type="ECO:0000313" key="1">
    <source>
        <dbReference type="EMBL" id="MBN8798528.1"/>
    </source>
</evidence>
<sequence length="154" mass="17220">MRGALCTDSILIADNTTTGRLMQARIDEELRKFQGTWVQIRCEADGVENPPDEFGDRPLTTFSGNTYVVALPDGKVVLEGHFTIDPSREPSAVDWTDTCGTDRNRTFPAIYAFNGDQLMFVAADEGRERPKVFRSGRGETLRVHRRISPADADR</sequence>
<dbReference type="EMBL" id="JAFKMG010000386">
    <property type="protein sequence ID" value="MBN8798528.1"/>
    <property type="molecule type" value="Genomic_DNA"/>
</dbReference>
<reference evidence="1" key="1">
    <citation type="submission" date="2021-02" db="EMBL/GenBank/DDBJ databases">
        <title>Thiocyanate and organic carbon inputs drive convergent selection for specific autotrophic Afipia and Thiobacillus strains within complex microbiomes.</title>
        <authorList>
            <person name="Huddy R.J."/>
            <person name="Sachdeva R."/>
            <person name="Kadzinga F."/>
            <person name="Kantor R.S."/>
            <person name="Harrison S.T.L."/>
            <person name="Banfield J.F."/>
        </authorList>
    </citation>
    <scope>NUCLEOTIDE SEQUENCE</scope>
    <source>
        <strain evidence="1">SCN18_10_11_15_R1_P_69_7</strain>
    </source>
</reference>
<dbReference type="NCBIfam" id="TIGR03067">
    <property type="entry name" value="Planc_TIGR03067"/>
    <property type="match status" value="1"/>
</dbReference>
<name>A0A9D8KVE7_9GAMM</name>
<dbReference type="Proteomes" id="UP000664815">
    <property type="component" value="Unassembled WGS sequence"/>
</dbReference>
<proteinExistence type="predicted"/>
<dbReference type="AlphaFoldDB" id="A0A9D8KVE7"/>
<organism evidence="1 2">
    <name type="scientific">Stenotrophomonas nitritireducens</name>
    <dbReference type="NCBI Taxonomy" id="83617"/>
    <lineage>
        <taxon>Bacteria</taxon>
        <taxon>Pseudomonadati</taxon>
        <taxon>Pseudomonadota</taxon>
        <taxon>Gammaproteobacteria</taxon>
        <taxon>Lysobacterales</taxon>
        <taxon>Lysobacteraceae</taxon>
        <taxon>Stenotrophomonas</taxon>
    </lineage>
</organism>
<accession>A0A9D8KVE7</accession>
<protein>
    <submittedName>
        <fullName evidence="1">TIGR03067 domain-containing protein</fullName>
    </submittedName>
</protein>
<comment type="caution">
    <text evidence="1">The sequence shown here is derived from an EMBL/GenBank/DDBJ whole genome shotgun (WGS) entry which is preliminary data.</text>
</comment>